<dbReference type="AlphaFoldDB" id="A0A8K0QVI8"/>
<proteinExistence type="predicted"/>
<feature type="compositionally biased region" description="Basic residues" evidence="1">
    <location>
        <begin position="73"/>
        <end position="84"/>
    </location>
</feature>
<dbReference type="EMBL" id="JAGMVJ010000026">
    <property type="protein sequence ID" value="KAH7070873.1"/>
    <property type="molecule type" value="Genomic_DNA"/>
</dbReference>
<name>A0A8K0QVI8_9PLEO</name>
<comment type="caution">
    <text evidence="2">The sequence shown here is derived from an EMBL/GenBank/DDBJ whole genome shotgun (WGS) entry which is preliminary data.</text>
</comment>
<evidence type="ECO:0000256" key="1">
    <source>
        <dbReference type="SAM" id="MobiDB-lite"/>
    </source>
</evidence>
<keyword evidence="3" id="KW-1185">Reference proteome</keyword>
<feature type="region of interest" description="Disordered" evidence="1">
    <location>
        <begin position="73"/>
        <end position="128"/>
    </location>
</feature>
<organism evidence="2 3">
    <name type="scientific">Paraphoma chrysanthemicola</name>
    <dbReference type="NCBI Taxonomy" id="798071"/>
    <lineage>
        <taxon>Eukaryota</taxon>
        <taxon>Fungi</taxon>
        <taxon>Dikarya</taxon>
        <taxon>Ascomycota</taxon>
        <taxon>Pezizomycotina</taxon>
        <taxon>Dothideomycetes</taxon>
        <taxon>Pleosporomycetidae</taxon>
        <taxon>Pleosporales</taxon>
        <taxon>Pleosporineae</taxon>
        <taxon>Phaeosphaeriaceae</taxon>
        <taxon>Paraphoma</taxon>
    </lineage>
</organism>
<protein>
    <submittedName>
        <fullName evidence="2">Uncharacterized protein</fullName>
    </submittedName>
</protein>
<gene>
    <name evidence="2" type="ORF">FB567DRAFT_215238</name>
</gene>
<reference evidence="2" key="1">
    <citation type="journal article" date="2021" name="Nat. Commun.">
        <title>Genetic determinants of endophytism in the Arabidopsis root mycobiome.</title>
        <authorList>
            <person name="Mesny F."/>
            <person name="Miyauchi S."/>
            <person name="Thiergart T."/>
            <person name="Pickel B."/>
            <person name="Atanasova L."/>
            <person name="Karlsson M."/>
            <person name="Huettel B."/>
            <person name="Barry K.W."/>
            <person name="Haridas S."/>
            <person name="Chen C."/>
            <person name="Bauer D."/>
            <person name="Andreopoulos W."/>
            <person name="Pangilinan J."/>
            <person name="LaButti K."/>
            <person name="Riley R."/>
            <person name="Lipzen A."/>
            <person name="Clum A."/>
            <person name="Drula E."/>
            <person name="Henrissat B."/>
            <person name="Kohler A."/>
            <person name="Grigoriev I.V."/>
            <person name="Martin F.M."/>
            <person name="Hacquard S."/>
        </authorList>
    </citation>
    <scope>NUCLEOTIDE SEQUENCE</scope>
    <source>
        <strain evidence="2">MPI-SDFR-AT-0120</strain>
    </source>
</reference>
<dbReference type="Proteomes" id="UP000813461">
    <property type="component" value="Unassembled WGS sequence"/>
</dbReference>
<sequence length="220" mass="23608">MGSTRGSSFLLRVRIPICCIALLVTAIISAVTSTGATAAALASQPCKVSPSSGRAAVVNGLPGISACLRKRAQKERKHQRKATVRRFSGARPDKTPPRRSATTQRAHRQRSAPRRQQQTAHTMLSRDASWPARGFDIASPPSRALDAMSSMNSLYVRRIGTCQCLAGRRLTEAHVRSGDIAPDACGPVETLPPPTRVMRSFASLASCRSPRLVEKILAAS</sequence>
<accession>A0A8K0QVI8</accession>
<evidence type="ECO:0000313" key="3">
    <source>
        <dbReference type="Proteomes" id="UP000813461"/>
    </source>
</evidence>
<evidence type="ECO:0000313" key="2">
    <source>
        <dbReference type="EMBL" id="KAH7070873.1"/>
    </source>
</evidence>